<protein>
    <submittedName>
        <fullName evidence="2">Uncharacterized protein</fullName>
    </submittedName>
</protein>
<reference evidence="2 3" key="1">
    <citation type="submission" date="2024-04" db="EMBL/GenBank/DDBJ databases">
        <authorList>
            <person name="Rising A."/>
            <person name="Reimegard J."/>
            <person name="Sonavane S."/>
            <person name="Akerstrom W."/>
            <person name="Nylinder S."/>
            <person name="Hedman E."/>
            <person name="Kallberg Y."/>
        </authorList>
    </citation>
    <scope>NUCLEOTIDE SEQUENCE [LARGE SCALE GENOMIC DNA]</scope>
</reference>
<evidence type="ECO:0000256" key="1">
    <source>
        <dbReference type="SAM" id="MobiDB-lite"/>
    </source>
</evidence>
<keyword evidence="3" id="KW-1185">Reference proteome</keyword>
<dbReference type="EMBL" id="CAXIEN010000115">
    <property type="protein sequence ID" value="CAL1278736.1"/>
    <property type="molecule type" value="Genomic_DNA"/>
</dbReference>
<dbReference type="AlphaFoldDB" id="A0AAV2A556"/>
<evidence type="ECO:0000313" key="2">
    <source>
        <dbReference type="EMBL" id="CAL1278736.1"/>
    </source>
</evidence>
<evidence type="ECO:0000313" key="3">
    <source>
        <dbReference type="Proteomes" id="UP001497382"/>
    </source>
</evidence>
<dbReference type="Proteomes" id="UP001497382">
    <property type="component" value="Unassembled WGS sequence"/>
</dbReference>
<gene>
    <name evidence="2" type="ORF">LARSCL_LOCUS9958</name>
</gene>
<comment type="caution">
    <text evidence="2">The sequence shown here is derived from an EMBL/GenBank/DDBJ whole genome shotgun (WGS) entry which is preliminary data.</text>
</comment>
<organism evidence="2 3">
    <name type="scientific">Larinioides sclopetarius</name>
    <dbReference type="NCBI Taxonomy" id="280406"/>
    <lineage>
        <taxon>Eukaryota</taxon>
        <taxon>Metazoa</taxon>
        <taxon>Ecdysozoa</taxon>
        <taxon>Arthropoda</taxon>
        <taxon>Chelicerata</taxon>
        <taxon>Arachnida</taxon>
        <taxon>Araneae</taxon>
        <taxon>Araneomorphae</taxon>
        <taxon>Entelegynae</taxon>
        <taxon>Araneoidea</taxon>
        <taxon>Araneidae</taxon>
        <taxon>Larinioides</taxon>
    </lineage>
</organism>
<name>A0AAV2A556_9ARAC</name>
<proteinExistence type="predicted"/>
<feature type="region of interest" description="Disordered" evidence="1">
    <location>
        <begin position="260"/>
        <end position="280"/>
    </location>
</feature>
<accession>A0AAV2A556</accession>
<sequence>MSIKARKKSKYSEKDTVNIRRFIYDLMMYTLPKCGFPDTKLPSSDDQENVYIHANLLKIAGVCTLRIALIIRDKCRVMFQSRRKSSGFNDENIPPFMVKVVKCYLHGLRKTKQVMVEIFLALCHEIILFLYSEDIFFDFNSLIATTVCLIMRFGGLKSNSLKRLEELFEKYEELWKESIWVPHFIAKFAIPYGSREDVSNLFSEHSELYQSDRSKILDDSRGQRKALYFRLGFLPHEICTTIQIEGFVYLSESLELASESILPGDRESPEPPALPTSSEN</sequence>